<gene>
    <name evidence="1" type="ORF">SAMN05192568_106136</name>
</gene>
<sequence>MPFALATDHLDVPGFAGCTVADLLAFGVPQPDVLAALKARLKRDIDDQAESLRLKLITPGSGQAMEYQEAYSQAQAVLTATGTVKPADYPMLAATIGVDFDPDTGKPATDVLGVARSVKAAYEAYLEAGAAIRGVRLGAKVEIEAASDVDLALAVFSAIAWPSFG</sequence>
<dbReference type="OrthoDB" id="7877312at2"/>
<proteinExistence type="predicted"/>
<dbReference type="AlphaFoldDB" id="A0A1I4U162"/>
<keyword evidence="2" id="KW-1185">Reference proteome</keyword>
<dbReference type="STRING" id="582667.SAMN05192568_106136"/>
<name>A0A1I4U162_9HYPH</name>
<protein>
    <submittedName>
        <fullName evidence="1">Uncharacterized protein</fullName>
    </submittedName>
</protein>
<dbReference type="RefSeq" id="WP_092046544.1">
    <property type="nucleotide sequence ID" value="NZ_FOTK01000061.1"/>
</dbReference>
<reference evidence="2" key="1">
    <citation type="submission" date="2016-10" db="EMBL/GenBank/DDBJ databases">
        <authorList>
            <person name="Varghese N."/>
            <person name="Submissions S."/>
        </authorList>
    </citation>
    <scope>NUCLEOTIDE SEQUENCE [LARGE SCALE GENOMIC DNA]</scope>
    <source>
        <strain evidence="2">BL36</strain>
    </source>
</reference>
<organism evidence="1 2">
    <name type="scientific">Methylobacterium pseudosasicola</name>
    <dbReference type="NCBI Taxonomy" id="582667"/>
    <lineage>
        <taxon>Bacteria</taxon>
        <taxon>Pseudomonadati</taxon>
        <taxon>Pseudomonadota</taxon>
        <taxon>Alphaproteobacteria</taxon>
        <taxon>Hyphomicrobiales</taxon>
        <taxon>Methylobacteriaceae</taxon>
        <taxon>Methylobacterium</taxon>
    </lineage>
</organism>
<accession>A0A1I4U162</accession>
<dbReference type="Proteomes" id="UP000199048">
    <property type="component" value="Unassembled WGS sequence"/>
</dbReference>
<evidence type="ECO:0000313" key="1">
    <source>
        <dbReference type="EMBL" id="SFM82776.1"/>
    </source>
</evidence>
<evidence type="ECO:0000313" key="2">
    <source>
        <dbReference type="Proteomes" id="UP000199048"/>
    </source>
</evidence>
<dbReference type="EMBL" id="FOTK01000061">
    <property type="protein sequence ID" value="SFM82776.1"/>
    <property type="molecule type" value="Genomic_DNA"/>
</dbReference>